<name>A0A1M7QF75_9BACT</name>
<protein>
    <recommendedName>
        <fullName evidence="4">6-bladed beta-propeller protein</fullName>
    </recommendedName>
</protein>
<dbReference type="PROSITE" id="PS51257">
    <property type="entry name" value="PROKAR_LIPOPROTEIN"/>
    <property type="match status" value="1"/>
</dbReference>
<organism evidence="2 3">
    <name type="scientific">Cyclobacterium lianum</name>
    <dbReference type="NCBI Taxonomy" id="388280"/>
    <lineage>
        <taxon>Bacteria</taxon>
        <taxon>Pseudomonadati</taxon>
        <taxon>Bacteroidota</taxon>
        <taxon>Cytophagia</taxon>
        <taxon>Cytophagales</taxon>
        <taxon>Cyclobacteriaceae</taxon>
        <taxon>Cyclobacterium</taxon>
    </lineage>
</organism>
<proteinExistence type="predicted"/>
<dbReference type="RefSeq" id="WP_073097224.1">
    <property type="nucleotide sequence ID" value="NZ_FRCY01000017.1"/>
</dbReference>
<evidence type="ECO:0000256" key="1">
    <source>
        <dbReference type="SAM" id="SignalP"/>
    </source>
</evidence>
<dbReference type="STRING" id="388280.SAMN04488057_11717"/>
<evidence type="ECO:0008006" key="4">
    <source>
        <dbReference type="Google" id="ProtNLM"/>
    </source>
</evidence>
<evidence type="ECO:0000313" key="2">
    <source>
        <dbReference type="EMBL" id="SHN29249.1"/>
    </source>
</evidence>
<keyword evidence="3" id="KW-1185">Reference proteome</keyword>
<dbReference type="Proteomes" id="UP000184513">
    <property type="component" value="Unassembled WGS sequence"/>
</dbReference>
<dbReference type="Gene3D" id="2.120.10.30">
    <property type="entry name" value="TolB, C-terminal domain"/>
    <property type="match status" value="1"/>
</dbReference>
<dbReference type="SUPFAM" id="SSF63829">
    <property type="entry name" value="Calcium-dependent phosphotriesterase"/>
    <property type="match status" value="1"/>
</dbReference>
<dbReference type="AlphaFoldDB" id="A0A1M7QF75"/>
<dbReference type="OrthoDB" id="823219at2"/>
<feature type="chain" id="PRO_5012568251" description="6-bladed beta-propeller protein" evidence="1">
    <location>
        <begin position="21"/>
        <end position="372"/>
    </location>
</feature>
<sequence>MNFMKLFTIICLLIISFGCSDENGTAFDGTTKSISFSSFEIQQTEFLPKEYILETEYILLKRDYTKDNFSFIDKIQFKQNKFFIIDKSKKILSVFDKKGDHLQNIGVFGNGPDELMAISDFDVDESGAVYILDGFRDKDRLFIFDSMFELQKVEELPFEADVVKITTDGFLLFGLSSWNRGDFEGRKILKTDLRLGNMKPYLRFDEELVESIWMDYQFGFSGTNVYYNKPIDNNVYIFDGLGKLNQILLFDFNVLNVPNNLKYNLEENIEEIQNFRYLRNFLVGFDKGYLGSMYDQGGYRVFLMDTLKNQIYLGQKSDFYGFTGQFVGFERGSVISFFDPEYVEEDNFEDLPDFVLDHLKADEFVVRIMKLK</sequence>
<dbReference type="InterPro" id="IPR011042">
    <property type="entry name" value="6-blade_b-propeller_TolB-like"/>
</dbReference>
<dbReference type="Pfam" id="PF17170">
    <property type="entry name" value="DUF5128"/>
    <property type="match status" value="1"/>
</dbReference>
<dbReference type="EMBL" id="FRCY01000017">
    <property type="protein sequence ID" value="SHN29249.1"/>
    <property type="molecule type" value="Genomic_DNA"/>
</dbReference>
<reference evidence="2 3" key="1">
    <citation type="submission" date="2016-11" db="EMBL/GenBank/DDBJ databases">
        <authorList>
            <person name="Jaros S."/>
            <person name="Januszkiewicz K."/>
            <person name="Wedrychowicz H."/>
        </authorList>
    </citation>
    <scope>NUCLEOTIDE SEQUENCE [LARGE SCALE GENOMIC DNA]</scope>
    <source>
        <strain evidence="2 3">CGMCC 1.6102</strain>
    </source>
</reference>
<evidence type="ECO:0000313" key="3">
    <source>
        <dbReference type="Proteomes" id="UP000184513"/>
    </source>
</evidence>
<feature type="signal peptide" evidence="1">
    <location>
        <begin position="1"/>
        <end position="20"/>
    </location>
</feature>
<accession>A0A1M7QF75</accession>
<keyword evidence="1" id="KW-0732">Signal</keyword>
<gene>
    <name evidence="2" type="ORF">SAMN04488057_11717</name>
</gene>